<evidence type="ECO:0000313" key="1">
    <source>
        <dbReference type="EMBL" id="MCY1004396.1"/>
    </source>
</evidence>
<dbReference type="EMBL" id="JAPNKE010000002">
    <property type="protein sequence ID" value="MCY1004396.1"/>
    <property type="molecule type" value="Genomic_DNA"/>
</dbReference>
<protein>
    <submittedName>
        <fullName evidence="1">Uncharacterized protein</fullName>
    </submittedName>
</protein>
<organism evidence="1 2">
    <name type="scientific">Nannocystis pusilla</name>
    <dbReference type="NCBI Taxonomy" id="889268"/>
    <lineage>
        <taxon>Bacteria</taxon>
        <taxon>Pseudomonadati</taxon>
        <taxon>Myxococcota</taxon>
        <taxon>Polyangia</taxon>
        <taxon>Nannocystales</taxon>
        <taxon>Nannocystaceae</taxon>
        <taxon>Nannocystis</taxon>
    </lineage>
</organism>
<accession>A0A9X3EIN3</accession>
<evidence type="ECO:0000313" key="2">
    <source>
        <dbReference type="Proteomes" id="UP001150924"/>
    </source>
</evidence>
<name>A0A9X3EIN3_9BACT</name>
<sequence length="109" mass="11968">MYLYDRKAGGLVALPRRGGEPRLLARTRQPPLALATRDGALYAIVGDTRRAPREVWRLDLASSQVHVLGHFVADPWPHGSGYPRLGLAIGRTALYVFGGQQLLSVPRVL</sequence>
<keyword evidence="2" id="KW-1185">Reference proteome</keyword>
<gene>
    <name evidence="1" type="ORF">OV079_02195</name>
</gene>
<dbReference type="RefSeq" id="WP_267765939.1">
    <property type="nucleotide sequence ID" value="NZ_JAPNKE010000002.1"/>
</dbReference>
<comment type="caution">
    <text evidence="1">The sequence shown here is derived from an EMBL/GenBank/DDBJ whole genome shotgun (WGS) entry which is preliminary data.</text>
</comment>
<dbReference type="AlphaFoldDB" id="A0A9X3EIN3"/>
<dbReference type="Proteomes" id="UP001150924">
    <property type="component" value="Unassembled WGS sequence"/>
</dbReference>
<proteinExistence type="predicted"/>
<reference evidence="1" key="1">
    <citation type="submission" date="2022-11" db="EMBL/GenBank/DDBJ databases">
        <title>Minimal conservation of predation-associated metabolite biosynthetic gene clusters underscores biosynthetic potential of Myxococcota including descriptions for ten novel species: Archangium lansinium sp. nov., Myxococcus landrumus sp. nov., Nannocystis bai.</title>
        <authorList>
            <person name="Ahearne A."/>
            <person name="Stevens C."/>
            <person name="Phillips K."/>
        </authorList>
    </citation>
    <scope>NUCLEOTIDE SEQUENCE</scope>
    <source>
        <strain evidence="1">Na p29</strain>
    </source>
</reference>